<proteinExistence type="predicted"/>
<keyword evidence="1" id="KW-0812">Transmembrane</keyword>
<feature type="transmembrane region" description="Helical" evidence="1">
    <location>
        <begin position="6"/>
        <end position="25"/>
    </location>
</feature>
<keyword evidence="3" id="KW-1185">Reference proteome</keyword>
<evidence type="ECO:0000256" key="1">
    <source>
        <dbReference type="SAM" id="Phobius"/>
    </source>
</evidence>
<evidence type="ECO:0000313" key="3">
    <source>
        <dbReference type="Proteomes" id="UP000552097"/>
    </source>
</evidence>
<feature type="transmembrane region" description="Helical" evidence="1">
    <location>
        <begin position="158"/>
        <end position="177"/>
    </location>
</feature>
<feature type="transmembrane region" description="Helical" evidence="1">
    <location>
        <begin position="129"/>
        <end position="146"/>
    </location>
</feature>
<organism evidence="2 3">
    <name type="scientific">Saccharothrix ecbatanensis</name>
    <dbReference type="NCBI Taxonomy" id="1105145"/>
    <lineage>
        <taxon>Bacteria</taxon>
        <taxon>Bacillati</taxon>
        <taxon>Actinomycetota</taxon>
        <taxon>Actinomycetes</taxon>
        <taxon>Pseudonocardiales</taxon>
        <taxon>Pseudonocardiaceae</taxon>
        <taxon>Saccharothrix</taxon>
    </lineage>
</organism>
<gene>
    <name evidence="2" type="ORF">F4560_001896</name>
</gene>
<reference evidence="2 3" key="1">
    <citation type="submission" date="2020-08" db="EMBL/GenBank/DDBJ databases">
        <title>Sequencing the genomes of 1000 actinobacteria strains.</title>
        <authorList>
            <person name="Klenk H.-P."/>
        </authorList>
    </citation>
    <scope>NUCLEOTIDE SEQUENCE [LARGE SCALE GENOMIC DNA]</scope>
    <source>
        <strain evidence="2 3">DSM 45486</strain>
    </source>
</reference>
<sequence>MAWPRLVAVLSEAAVISAVLYYFGWVRTEATYGRFGVSLSLLELATADYILRSINSAFPPLIGLGAVLVALAAVHRRWVAPALAAEPSRCAHRVARAAIRVITAVCVLGLALAALGVVAQDTVGKPLGWWLPAILTVAAAGLMYVGSATGATSPVGSTVLPALAVIGGLWLVTVHAHRTGDEFGDRFVAGLPGKPEVVLYSAERLAIAGPGVGVAPIEQEGSRFKFRYTGLRMLIHTQDRYFLVAAEWQRGRDATYVVASTDDTRLDVIGR</sequence>
<dbReference type="EMBL" id="JACHMO010000001">
    <property type="protein sequence ID" value="MBB5802128.1"/>
    <property type="molecule type" value="Genomic_DNA"/>
</dbReference>
<comment type="caution">
    <text evidence="2">The sequence shown here is derived from an EMBL/GenBank/DDBJ whole genome shotgun (WGS) entry which is preliminary data.</text>
</comment>
<feature type="transmembrane region" description="Helical" evidence="1">
    <location>
        <begin position="97"/>
        <end position="117"/>
    </location>
</feature>
<feature type="transmembrane region" description="Helical" evidence="1">
    <location>
        <begin position="57"/>
        <end position="76"/>
    </location>
</feature>
<dbReference type="Proteomes" id="UP000552097">
    <property type="component" value="Unassembled WGS sequence"/>
</dbReference>
<evidence type="ECO:0000313" key="2">
    <source>
        <dbReference type="EMBL" id="MBB5802128.1"/>
    </source>
</evidence>
<name>A0A7W9HH17_9PSEU</name>
<keyword evidence="1" id="KW-1133">Transmembrane helix</keyword>
<accession>A0A7W9HH17</accession>
<protein>
    <submittedName>
        <fullName evidence="2">Uncharacterized protein</fullName>
    </submittedName>
</protein>
<dbReference type="RefSeq" id="WP_184918654.1">
    <property type="nucleotide sequence ID" value="NZ_JACHMO010000001.1"/>
</dbReference>
<keyword evidence="1" id="KW-0472">Membrane</keyword>
<dbReference type="AlphaFoldDB" id="A0A7W9HH17"/>